<dbReference type="Pfam" id="PF16861">
    <property type="entry name" value="Carbam_trans_C"/>
    <property type="match status" value="1"/>
</dbReference>
<name>A0A231GYW3_9NOCA</name>
<dbReference type="EC" id="2.1.3.12" evidence="4"/>
<dbReference type="PANTHER" id="PTHR34847">
    <property type="entry name" value="NODULATION PROTEIN U"/>
    <property type="match status" value="1"/>
</dbReference>
<dbReference type="PANTHER" id="PTHR34847:SF1">
    <property type="entry name" value="NODULATION PROTEIN U"/>
    <property type="match status" value="1"/>
</dbReference>
<dbReference type="GO" id="GO:0016740">
    <property type="term" value="F:transferase activity"/>
    <property type="evidence" value="ECO:0007669"/>
    <property type="project" value="UniProtKB-KW"/>
</dbReference>
<dbReference type="InterPro" id="IPR051338">
    <property type="entry name" value="NodU/CmcH_Carbamoyltrnsfr"/>
</dbReference>
<keyword evidence="5" id="KW-1185">Reference proteome</keyword>
<reference evidence="4 5" key="1">
    <citation type="submission" date="2017-07" db="EMBL/GenBank/DDBJ databases">
        <title>First draft Genome Sequence of Nocardia cerradoensis isolated from human infection.</title>
        <authorList>
            <person name="Carrasco G."/>
        </authorList>
    </citation>
    <scope>NUCLEOTIDE SEQUENCE [LARGE SCALE GENOMIC DNA]</scope>
    <source>
        <strain evidence="4 5">CNM20130759</strain>
    </source>
</reference>
<feature type="domain" description="Carbamoyltransferase" evidence="2">
    <location>
        <begin position="142"/>
        <end position="366"/>
    </location>
</feature>
<feature type="domain" description="Carbamoyltransferase C-terminal" evidence="3">
    <location>
        <begin position="423"/>
        <end position="593"/>
    </location>
</feature>
<dbReference type="Gene3D" id="3.90.870.20">
    <property type="entry name" value="Carbamoyltransferase, C-terminal domain"/>
    <property type="match status" value="1"/>
</dbReference>
<keyword evidence="4" id="KW-0808">Transferase</keyword>
<dbReference type="AlphaFoldDB" id="A0A231GYW3"/>
<dbReference type="InterPro" id="IPR038152">
    <property type="entry name" value="Carbam_trans_C_sf"/>
</dbReference>
<comment type="caution">
    <text evidence="4">The sequence shown here is derived from an EMBL/GenBank/DDBJ whole genome shotgun (WGS) entry which is preliminary data.</text>
</comment>
<dbReference type="SUPFAM" id="SSF53067">
    <property type="entry name" value="Actin-like ATPase domain"/>
    <property type="match status" value="1"/>
</dbReference>
<evidence type="ECO:0000313" key="4">
    <source>
        <dbReference type="EMBL" id="OXR41780.1"/>
    </source>
</evidence>
<dbReference type="RefSeq" id="WP_094027358.1">
    <property type="nucleotide sequence ID" value="NZ_NGAF01000017.1"/>
</dbReference>
<dbReference type="Pfam" id="PF02543">
    <property type="entry name" value="Carbam_trans_N"/>
    <property type="match status" value="1"/>
</dbReference>
<protein>
    <submittedName>
        <fullName evidence="4">Decarbamoylnovobiocin carbamoyltransferase</fullName>
        <ecNumber evidence="4">2.1.3.12</ecNumber>
    </submittedName>
</protein>
<evidence type="ECO:0000259" key="3">
    <source>
        <dbReference type="Pfam" id="PF16861"/>
    </source>
</evidence>
<evidence type="ECO:0000313" key="5">
    <source>
        <dbReference type="Proteomes" id="UP000215506"/>
    </source>
</evidence>
<accession>A0A231GYW3</accession>
<dbReference type="InterPro" id="IPR043129">
    <property type="entry name" value="ATPase_NBD"/>
</dbReference>
<evidence type="ECO:0000256" key="1">
    <source>
        <dbReference type="ARBA" id="ARBA00006129"/>
    </source>
</evidence>
<proteinExistence type="inferred from homology"/>
<sequence>MVRTPAAQPKSIMGISGLHNSVPFKRARFPGLEWRDYRITQGFDSAAALLHEGELVSAVAEERFTGEKATGAFPEHAIRFGCERAGISVDSLDVLAHGFSYEPLRAAFDHSELGRARFREVFARQVLLDKLAETFGGDWDDRLVQVPHHLAHAASTFYPSGFDSALILVADGMGEQHSATVALGTDAGIEPVATVSELNSLGILYGVFTYYLGFAFGLDEYKIMGLAPYGDHRKHFAAMMDLIHLRPDGTFTIPILYRNETDLDRETYRGTLKAVEEIFGPARGPEDELTDHHRDIAAALQAALEATLLHTLRHFRKQTGAKNLCMAGGVALNCTANGVILRSRQFKRMFIQSAAGDDGTALGAALYVHHQRDQAAPIAGIETPLNGPEYSDEEIAAALAARTDCTATRFDDFATLAGELGRRLAAGQIGALFQGRLEYGPRALGNRSILGDPRHPRMRDIINAKVKKREGFRPFAPAVLDEYATTYFDIKDAEIDTYAWMLFITSVRPEFREGLPAVTHVDGSARVQTVSRQRNERFWTVIDAFRQETGTPILLNTSFNVKGQPIVCTPAEGLDTFVTAGLDVLAIGNYLVEPVRAG</sequence>
<organism evidence="4 5">
    <name type="scientific">Nocardia cerradoensis</name>
    <dbReference type="NCBI Taxonomy" id="85688"/>
    <lineage>
        <taxon>Bacteria</taxon>
        <taxon>Bacillati</taxon>
        <taxon>Actinomycetota</taxon>
        <taxon>Actinomycetes</taxon>
        <taxon>Mycobacteriales</taxon>
        <taxon>Nocardiaceae</taxon>
        <taxon>Nocardia</taxon>
    </lineage>
</organism>
<gene>
    <name evidence="4" type="primary">novN_2</name>
    <name evidence="4" type="ORF">B7C42_06122</name>
</gene>
<dbReference type="Gene3D" id="3.30.420.40">
    <property type="match status" value="2"/>
</dbReference>
<dbReference type="EMBL" id="NGAF01000017">
    <property type="protein sequence ID" value="OXR41780.1"/>
    <property type="molecule type" value="Genomic_DNA"/>
</dbReference>
<dbReference type="InterPro" id="IPR003696">
    <property type="entry name" value="Carbtransf_dom"/>
</dbReference>
<evidence type="ECO:0000259" key="2">
    <source>
        <dbReference type="Pfam" id="PF02543"/>
    </source>
</evidence>
<dbReference type="Proteomes" id="UP000215506">
    <property type="component" value="Unassembled WGS sequence"/>
</dbReference>
<dbReference type="InterPro" id="IPR031730">
    <property type="entry name" value="Carbam_trans_C"/>
</dbReference>
<dbReference type="CDD" id="cd24098">
    <property type="entry name" value="ASKHA_NBD_TobZ_N"/>
    <property type="match status" value="1"/>
</dbReference>
<comment type="similarity">
    <text evidence="1">Belongs to the NodU/CmcH family.</text>
</comment>